<evidence type="ECO:0000256" key="2">
    <source>
        <dbReference type="RuleBase" id="RU003494"/>
    </source>
</evidence>
<dbReference type="SUPFAM" id="SSF47616">
    <property type="entry name" value="GST C-terminal domain-like"/>
    <property type="match status" value="1"/>
</dbReference>
<dbReference type="PANTHER" id="PTHR44051:SF8">
    <property type="entry name" value="GLUTATHIONE S-TRANSFERASE GSTA"/>
    <property type="match status" value="1"/>
</dbReference>
<reference evidence="8" key="2">
    <citation type="journal article" date="2016" name="Genome Announc.">
        <title>Genome sequence of Ustilaginoidea virens IPU010, a rice pathogenic fungus causing false smut.</title>
        <authorList>
            <person name="Kumagai T."/>
            <person name="Ishii T."/>
            <person name="Terai G."/>
            <person name="Umemura M."/>
            <person name="Machida M."/>
            <person name="Asai K."/>
        </authorList>
    </citation>
    <scope>NUCLEOTIDE SEQUENCE [LARGE SCALE GENOMIC DNA]</scope>
    <source>
        <strain evidence="8">IPU010</strain>
    </source>
</reference>
<dbReference type="KEGG" id="uvi:66062583"/>
<dbReference type="Pfam" id="PF00043">
    <property type="entry name" value="GST_C"/>
    <property type="match status" value="1"/>
</dbReference>
<evidence type="ECO:0008006" key="9">
    <source>
        <dbReference type="Google" id="ProtNLM"/>
    </source>
</evidence>
<evidence type="ECO:0000259" key="4">
    <source>
        <dbReference type="PROSITE" id="PS50405"/>
    </source>
</evidence>
<dbReference type="SUPFAM" id="SSF52833">
    <property type="entry name" value="Thioredoxin-like"/>
    <property type="match status" value="1"/>
</dbReference>
<dbReference type="InterPro" id="IPR010987">
    <property type="entry name" value="Glutathione-S-Trfase_C-like"/>
</dbReference>
<dbReference type="RefSeq" id="XP_042995237.1">
    <property type="nucleotide sequence ID" value="XM_043139303.1"/>
</dbReference>
<dbReference type="PROSITE" id="PS50405">
    <property type="entry name" value="GST_CTER"/>
    <property type="match status" value="1"/>
</dbReference>
<dbReference type="InterPro" id="IPR004045">
    <property type="entry name" value="Glutathione_S-Trfase_N"/>
</dbReference>
<proteinExistence type="inferred from homology"/>
<evidence type="ECO:0000259" key="3">
    <source>
        <dbReference type="PROSITE" id="PS50404"/>
    </source>
</evidence>
<comment type="similarity">
    <text evidence="1 2">Belongs to the GST superfamily.</text>
</comment>
<dbReference type="AlphaFoldDB" id="A0A1B5L8P5"/>
<dbReference type="SFLD" id="SFLDG00358">
    <property type="entry name" value="Main_(cytGST)"/>
    <property type="match status" value="1"/>
</dbReference>
<dbReference type="Gene3D" id="1.20.1050.10">
    <property type="match status" value="1"/>
</dbReference>
<reference evidence="5" key="1">
    <citation type="journal article" date="2016" name="Genome Announc.">
        <title>Genome Sequence of Ustilaginoidea virens IPU010, a Rice Pathogenic Fungus Causing False Smut.</title>
        <authorList>
            <person name="Kumagai T."/>
            <person name="Ishii T."/>
            <person name="Terai G."/>
            <person name="Umemura M."/>
            <person name="Machida M."/>
            <person name="Asai K."/>
        </authorList>
    </citation>
    <scope>NUCLEOTIDE SEQUENCE [LARGE SCALE GENOMIC DNA]</scope>
    <source>
        <strain evidence="5">IPU010</strain>
    </source>
</reference>
<reference evidence="6" key="3">
    <citation type="submission" date="2020-03" db="EMBL/GenBank/DDBJ databases">
        <title>A mixture of massive structural variations and highly conserved coding sequences in Ustilaginoidea virens genome.</title>
        <authorList>
            <person name="Zhang K."/>
            <person name="Zhao Z."/>
            <person name="Zhang Z."/>
            <person name="Li Y."/>
            <person name="Hsiang T."/>
            <person name="Sun W."/>
        </authorList>
    </citation>
    <scope>NUCLEOTIDE SEQUENCE</scope>
    <source>
        <strain evidence="6">UV-8b</strain>
    </source>
</reference>
<evidence type="ECO:0000313" key="5">
    <source>
        <dbReference type="EMBL" id="GAO19968.1"/>
    </source>
</evidence>
<dbReference type="InterPro" id="IPR036282">
    <property type="entry name" value="Glutathione-S-Trfase_C_sf"/>
</dbReference>
<feature type="domain" description="GST C-terminal" evidence="4">
    <location>
        <begin position="65"/>
        <end position="211"/>
    </location>
</feature>
<name>A0A1B5L8P5_USTVR</name>
<accession>A0A1B5L8P5</accession>
<dbReference type="EMBL" id="BBTG02000060">
    <property type="protein sequence ID" value="GAO19968.1"/>
    <property type="molecule type" value="Genomic_DNA"/>
</dbReference>
<evidence type="ECO:0000313" key="8">
    <source>
        <dbReference type="Proteomes" id="UP000054053"/>
    </source>
</evidence>
<dbReference type="Proteomes" id="UP000054053">
    <property type="component" value="Unassembled WGS sequence"/>
</dbReference>
<dbReference type="CDD" id="cd03046">
    <property type="entry name" value="GST_N_GTT1_like"/>
    <property type="match status" value="1"/>
</dbReference>
<dbReference type="Pfam" id="PF02798">
    <property type="entry name" value="GST_N"/>
    <property type="match status" value="1"/>
</dbReference>
<dbReference type="Proteomes" id="UP000027002">
    <property type="component" value="Chromosome 2"/>
</dbReference>
<feature type="domain" description="GST N-terminal" evidence="3">
    <location>
        <begin position="1"/>
        <end position="84"/>
    </location>
</feature>
<evidence type="ECO:0000313" key="6">
    <source>
        <dbReference type="EMBL" id="QUC17564.1"/>
    </source>
</evidence>
<protein>
    <recommendedName>
        <fullName evidence="9">Glutathione S-transferase</fullName>
    </recommendedName>
</protein>
<evidence type="ECO:0000313" key="7">
    <source>
        <dbReference type="Proteomes" id="UP000027002"/>
    </source>
</evidence>
<dbReference type="PROSITE" id="PS50404">
    <property type="entry name" value="GST_NTER"/>
    <property type="match status" value="1"/>
</dbReference>
<dbReference type="InterPro" id="IPR004046">
    <property type="entry name" value="GST_C"/>
</dbReference>
<evidence type="ECO:0000256" key="1">
    <source>
        <dbReference type="ARBA" id="ARBA00007409"/>
    </source>
</evidence>
<dbReference type="InterPro" id="IPR040079">
    <property type="entry name" value="Glutathione_S-Trfase"/>
</dbReference>
<sequence>MGLTFYFAPFSTAVITATVLDELEHGQSPLAERVELSLGDGTRSPEFLAVNPNANVPAIVHDGVSVWESAAITMYLGETFGVRRSLYPDLGPRRGEAMKWIVWTNVSFLAHASRLGALLRADRSGDTEAQAEAARIGERDARAGVDRALGILDAALRGRDYLLGDAYCLADTHVWALLPWLAMLKVDLDGFPDVKAWQARVAARPALKKAA</sequence>
<dbReference type="SFLD" id="SFLDS00019">
    <property type="entry name" value="Glutathione_Transferase_(cytos"/>
    <property type="match status" value="1"/>
</dbReference>
<gene>
    <name evidence="6" type="ORF">UV8b_01805</name>
    <name evidence="5" type="ORF">UVI_02059680</name>
</gene>
<dbReference type="Gene3D" id="3.40.30.10">
    <property type="entry name" value="Glutaredoxin"/>
    <property type="match status" value="1"/>
</dbReference>
<dbReference type="InterPro" id="IPR036249">
    <property type="entry name" value="Thioredoxin-like_sf"/>
</dbReference>
<dbReference type="EMBL" id="CP072754">
    <property type="protein sequence ID" value="QUC17564.1"/>
    <property type="molecule type" value="Genomic_DNA"/>
</dbReference>
<organism evidence="5 8">
    <name type="scientific">Ustilaginoidea virens</name>
    <name type="common">Rice false smut fungus</name>
    <name type="synonym">Villosiclava virens</name>
    <dbReference type="NCBI Taxonomy" id="1159556"/>
    <lineage>
        <taxon>Eukaryota</taxon>
        <taxon>Fungi</taxon>
        <taxon>Dikarya</taxon>
        <taxon>Ascomycota</taxon>
        <taxon>Pezizomycotina</taxon>
        <taxon>Sordariomycetes</taxon>
        <taxon>Hypocreomycetidae</taxon>
        <taxon>Hypocreales</taxon>
        <taxon>Clavicipitaceae</taxon>
        <taxon>Ustilaginoidea</taxon>
    </lineage>
</organism>
<keyword evidence="7" id="KW-1185">Reference proteome</keyword>
<dbReference type="OrthoDB" id="2309723at2759"/>
<dbReference type="PANTHER" id="PTHR44051">
    <property type="entry name" value="GLUTATHIONE S-TRANSFERASE-RELATED"/>
    <property type="match status" value="1"/>
</dbReference>
<dbReference type="GeneID" id="66062583"/>